<dbReference type="RefSeq" id="WP_066816951.1">
    <property type="nucleotide sequence ID" value="NZ_CP012661.1"/>
</dbReference>
<dbReference type="STRING" id="1335048.AKL17_4220"/>
<feature type="transmembrane region" description="Helical" evidence="1">
    <location>
        <begin position="12"/>
        <end position="30"/>
    </location>
</feature>
<evidence type="ECO:0000256" key="1">
    <source>
        <dbReference type="SAM" id="Phobius"/>
    </source>
</evidence>
<gene>
    <name evidence="2" type="ORF">AKL17_4220</name>
</gene>
<evidence type="ECO:0000313" key="2">
    <source>
        <dbReference type="EMBL" id="AMY71434.1"/>
    </source>
</evidence>
<dbReference type="AlphaFoldDB" id="A0A159Z9N0"/>
<evidence type="ECO:0000313" key="3">
    <source>
        <dbReference type="Proteomes" id="UP000076128"/>
    </source>
</evidence>
<dbReference type="EMBL" id="CP012661">
    <property type="protein sequence ID" value="AMY71434.1"/>
    <property type="molecule type" value="Genomic_DNA"/>
</dbReference>
<proteinExistence type="predicted"/>
<keyword evidence="1" id="KW-0812">Transmembrane</keyword>
<keyword evidence="3" id="KW-1185">Reference proteome</keyword>
<accession>A0A159Z9N0</accession>
<dbReference type="Proteomes" id="UP000076128">
    <property type="component" value="Chromosome"/>
</dbReference>
<sequence>MIRPELAAALHRWREPLIAACVALAGLWVATRGGWLLGPVGLLIAALAAGLGLSAFRRVRFARQVGAPGVVELDEGQVAYLGPASGGFLSLRELSEIRLIAVQGRRHWRLKQSDGQALIIPVDAAGAGTLYDAFAALPGIEMGRFLAAMEAEALPQDLAPPLWRRSTPLARP</sequence>
<feature type="transmembrane region" description="Helical" evidence="1">
    <location>
        <begin position="36"/>
        <end position="56"/>
    </location>
</feature>
<keyword evidence="1" id="KW-1133">Transmembrane helix</keyword>
<reference evidence="2 3" key="1">
    <citation type="submission" date="2015-09" db="EMBL/GenBank/DDBJ databases">
        <title>Complete genome sequence of Defluviimonas alba cai42t isolated from an oilfield in Xinjiang.</title>
        <authorList>
            <person name="Geng S."/>
            <person name="Pan X."/>
            <person name="Wu X."/>
        </authorList>
    </citation>
    <scope>NUCLEOTIDE SEQUENCE [LARGE SCALE GENOMIC DNA]</scope>
    <source>
        <strain evidence="3">cai42</strain>
    </source>
</reference>
<protein>
    <submittedName>
        <fullName evidence="2">Uncharacterized protein</fullName>
    </submittedName>
</protein>
<name>A0A159Z9N0_9RHOB</name>
<dbReference type="KEGG" id="daa:AKL17_4220"/>
<organism evidence="2 3">
    <name type="scientific">Frigidibacter mobilis</name>
    <dbReference type="NCBI Taxonomy" id="1335048"/>
    <lineage>
        <taxon>Bacteria</taxon>
        <taxon>Pseudomonadati</taxon>
        <taxon>Pseudomonadota</taxon>
        <taxon>Alphaproteobacteria</taxon>
        <taxon>Rhodobacterales</taxon>
        <taxon>Paracoccaceae</taxon>
        <taxon>Frigidibacter</taxon>
    </lineage>
</organism>
<keyword evidence="1" id="KW-0472">Membrane</keyword>
<dbReference type="OrthoDB" id="7851333at2"/>